<keyword evidence="2" id="KW-0812">Transmembrane</keyword>
<evidence type="ECO:0000256" key="2">
    <source>
        <dbReference type="SAM" id="Phobius"/>
    </source>
</evidence>
<reference evidence="3" key="2">
    <citation type="submission" date="2025-08" db="UniProtKB">
        <authorList>
            <consortium name="Ensembl"/>
        </authorList>
    </citation>
    <scope>IDENTIFICATION</scope>
</reference>
<dbReference type="Gene3D" id="1.10.630.10">
    <property type="entry name" value="Cytochrome P450"/>
    <property type="match status" value="1"/>
</dbReference>
<dbReference type="GO" id="GO:0004497">
    <property type="term" value="F:monooxygenase activity"/>
    <property type="evidence" value="ECO:0007669"/>
    <property type="project" value="InterPro"/>
</dbReference>
<name>H2YJR3_CIOSA</name>
<organism evidence="3 4">
    <name type="scientific">Ciona savignyi</name>
    <name type="common">Pacific transparent sea squirt</name>
    <dbReference type="NCBI Taxonomy" id="51511"/>
    <lineage>
        <taxon>Eukaryota</taxon>
        <taxon>Metazoa</taxon>
        <taxon>Chordata</taxon>
        <taxon>Tunicata</taxon>
        <taxon>Ascidiacea</taxon>
        <taxon>Phlebobranchia</taxon>
        <taxon>Cionidae</taxon>
        <taxon>Ciona</taxon>
    </lineage>
</organism>
<evidence type="ECO:0000256" key="1">
    <source>
        <dbReference type="ARBA" id="ARBA00010617"/>
    </source>
</evidence>
<accession>H2YJR3</accession>
<protein>
    <submittedName>
        <fullName evidence="3">Uncharacterized protein</fullName>
    </submittedName>
</protein>
<dbReference type="InterPro" id="IPR001128">
    <property type="entry name" value="Cyt_P450"/>
</dbReference>
<dbReference type="GO" id="GO:0020037">
    <property type="term" value="F:heme binding"/>
    <property type="evidence" value="ECO:0007669"/>
    <property type="project" value="InterPro"/>
</dbReference>
<comment type="similarity">
    <text evidence="1">Belongs to the cytochrome P450 family.</text>
</comment>
<evidence type="ECO:0000313" key="3">
    <source>
        <dbReference type="Ensembl" id="ENSCSAVP00000005562.1"/>
    </source>
</evidence>
<feature type="transmembrane region" description="Helical" evidence="2">
    <location>
        <begin position="20"/>
        <end position="40"/>
    </location>
</feature>
<proteinExistence type="inferred from homology"/>
<dbReference type="AlphaFoldDB" id="H2YJR3"/>
<dbReference type="STRING" id="51511.ENSCSAVP00000005562"/>
<dbReference type="InterPro" id="IPR050196">
    <property type="entry name" value="Cytochrome_P450_Monoox"/>
</dbReference>
<keyword evidence="4" id="KW-1185">Reference proteome</keyword>
<dbReference type="Ensembl" id="ENSCSAVT00000005636.1">
    <property type="protein sequence ID" value="ENSCSAVP00000005562.1"/>
    <property type="gene ID" value="ENSCSAVG00000003319.1"/>
</dbReference>
<keyword evidence="2" id="KW-1133">Transmembrane helix</keyword>
<dbReference type="OMA" id="ITFLWEN"/>
<dbReference type="GO" id="GO:0005506">
    <property type="term" value="F:iron ion binding"/>
    <property type="evidence" value="ECO:0007669"/>
    <property type="project" value="InterPro"/>
</dbReference>
<dbReference type="InterPro" id="IPR036396">
    <property type="entry name" value="Cyt_P450_sf"/>
</dbReference>
<reference evidence="3" key="3">
    <citation type="submission" date="2025-09" db="UniProtKB">
        <authorList>
            <consortium name="Ensembl"/>
        </authorList>
    </citation>
    <scope>IDENTIFICATION</scope>
</reference>
<dbReference type="Proteomes" id="UP000007875">
    <property type="component" value="Unassembled WGS sequence"/>
</dbReference>
<dbReference type="Pfam" id="PF00067">
    <property type="entry name" value="p450"/>
    <property type="match status" value="1"/>
</dbReference>
<dbReference type="InParanoid" id="H2YJR3"/>
<reference evidence="4" key="1">
    <citation type="submission" date="2003-08" db="EMBL/GenBank/DDBJ databases">
        <authorList>
            <person name="Birren B."/>
            <person name="Nusbaum C."/>
            <person name="Abebe A."/>
            <person name="Abouelleil A."/>
            <person name="Adekoya E."/>
            <person name="Ait-zahra M."/>
            <person name="Allen N."/>
            <person name="Allen T."/>
            <person name="An P."/>
            <person name="Anderson M."/>
            <person name="Anderson S."/>
            <person name="Arachchi H."/>
            <person name="Armbruster J."/>
            <person name="Bachantsang P."/>
            <person name="Baldwin J."/>
            <person name="Barry A."/>
            <person name="Bayul T."/>
            <person name="Blitshsteyn B."/>
            <person name="Bloom T."/>
            <person name="Blye J."/>
            <person name="Boguslavskiy L."/>
            <person name="Borowsky M."/>
            <person name="Boukhgalter B."/>
            <person name="Brunache A."/>
            <person name="Butler J."/>
            <person name="Calixte N."/>
            <person name="Calvo S."/>
            <person name="Camarata J."/>
            <person name="Campo K."/>
            <person name="Chang J."/>
            <person name="Cheshatsang Y."/>
            <person name="Citroen M."/>
            <person name="Collymore A."/>
            <person name="Considine T."/>
            <person name="Cook A."/>
            <person name="Cooke P."/>
            <person name="Corum B."/>
            <person name="Cuomo C."/>
            <person name="David R."/>
            <person name="Dawoe T."/>
            <person name="Degray S."/>
            <person name="Dodge S."/>
            <person name="Dooley K."/>
            <person name="Dorje P."/>
            <person name="Dorjee K."/>
            <person name="Dorris L."/>
            <person name="Duffey N."/>
            <person name="Dupes A."/>
            <person name="Elkins T."/>
            <person name="Engels R."/>
            <person name="Erickson J."/>
            <person name="Farina A."/>
            <person name="Faro S."/>
            <person name="Ferreira P."/>
            <person name="Fischer H."/>
            <person name="Fitzgerald M."/>
            <person name="Foley K."/>
            <person name="Gage D."/>
            <person name="Galagan J."/>
            <person name="Gearin G."/>
            <person name="Gnerre S."/>
            <person name="Gnirke A."/>
            <person name="Goyette A."/>
            <person name="Graham J."/>
            <person name="Grandbois E."/>
            <person name="Gyaltsen K."/>
            <person name="Hafez N."/>
            <person name="Hagopian D."/>
            <person name="Hagos B."/>
            <person name="Hall J."/>
            <person name="Hatcher B."/>
            <person name="Heller A."/>
            <person name="Higgins H."/>
            <person name="Honan T."/>
            <person name="Horn A."/>
            <person name="Houde N."/>
            <person name="Hughes L."/>
            <person name="Hulme W."/>
            <person name="Husby E."/>
            <person name="Iliev I."/>
            <person name="Jaffe D."/>
            <person name="Jones C."/>
            <person name="Kamal M."/>
            <person name="Kamat A."/>
            <person name="Kamvysselis M."/>
            <person name="Karlsson E."/>
            <person name="Kells C."/>
            <person name="Kieu A."/>
            <person name="Kisner P."/>
            <person name="Kodira C."/>
            <person name="Kulbokas E."/>
            <person name="Labutti K."/>
            <person name="Lama D."/>
            <person name="Landers T."/>
            <person name="Leger J."/>
            <person name="Levine S."/>
            <person name="Lewis D."/>
            <person name="Lewis T."/>
            <person name="Lindblad-toh K."/>
            <person name="Liu X."/>
            <person name="Lokyitsang T."/>
            <person name="Lokyitsang Y."/>
            <person name="Lucien O."/>
            <person name="Lui A."/>
            <person name="Ma L.J."/>
            <person name="Mabbitt R."/>
            <person name="Macdonald J."/>
            <person name="Maclean C."/>
            <person name="Major J."/>
            <person name="Manning J."/>
            <person name="Marabella R."/>
            <person name="Maru K."/>
            <person name="Matthews C."/>
            <person name="Mauceli E."/>
            <person name="Mccarthy M."/>
            <person name="Mcdonough S."/>
            <person name="Mcghee T."/>
            <person name="Meldrim J."/>
            <person name="Meneus L."/>
            <person name="Mesirov J."/>
            <person name="Mihalev A."/>
            <person name="Mihova T."/>
            <person name="Mikkelsen T."/>
            <person name="Mlenga V."/>
            <person name="Moru K."/>
            <person name="Mozes J."/>
            <person name="Mulrain L."/>
            <person name="Munson G."/>
            <person name="Naylor J."/>
            <person name="Newes C."/>
            <person name="Nguyen C."/>
            <person name="Nguyen N."/>
            <person name="Nguyen T."/>
            <person name="Nicol R."/>
            <person name="Nielsen C."/>
            <person name="Nizzari M."/>
            <person name="Norbu C."/>
            <person name="Norbu N."/>
            <person name="O'donnell P."/>
            <person name="Okoawo O."/>
            <person name="O'leary S."/>
            <person name="Omotosho B."/>
            <person name="O'neill K."/>
            <person name="Osman S."/>
            <person name="Parker S."/>
            <person name="Perrin D."/>
            <person name="Phunkhang P."/>
            <person name="Piqani B."/>
            <person name="Purcell S."/>
            <person name="Rachupka T."/>
            <person name="Ramasamy U."/>
            <person name="Rameau R."/>
            <person name="Ray V."/>
            <person name="Raymond C."/>
            <person name="Retta R."/>
            <person name="Richardson S."/>
            <person name="Rise C."/>
            <person name="Rodriguez J."/>
            <person name="Rogers J."/>
            <person name="Rogov P."/>
            <person name="Rutman M."/>
            <person name="Schupbach R."/>
            <person name="Seaman C."/>
            <person name="Settipalli S."/>
            <person name="Sharpe T."/>
            <person name="Sheridan J."/>
            <person name="Sherpa N."/>
            <person name="Shi J."/>
            <person name="Smirnov S."/>
            <person name="Smith C."/>
            <person name="Sougnez C."/>
            <person name="Spencer B."/>
            <person name="Stalker J."/>
            <person name="Stange-thomann N."/>
            <person name="Stavropoulos S."/>
            <person name="Stetson K."/>
            <person name="Stone C."/>
            <person name="Stone S."/>
            <person name="Stubbs M."/>
            <person name="Talamas J."/>
            <person name="Tchuinga P."/>
            <person name="Tenzing P."/>
            <person name="Tesfaye S."/>
            <person name="Theodore J."/>
            <person name="Thoulutsang Y."/>
            <person name="Topham K."/>
            <person name="Towey S."/>
            <person name="Tsamla T."/>
            <person name="Tsomo N."/>
            <person name="Vallee D."/>
            <person name="Vassiliev H."/>
            <person name="Venkataraman V."/>
            <person name="Vinson J."/>
            <person name="Vo A."/>
            <person name="Wade C."/>
            <person name="Wang S."/>
            <person name="Wangchuk T."/>
            <person name="Wangdi T."/>
            <person name="Whittaker C."/>
            <person name="Wilkinson J."/>
            <person name="Wu Y."/>
            <person name="Wyman D."/>
            <person name="Yadav S."/>
            <person name="Yang S."/>
            <person name="Yang X."/>
            <person name="Yeager S."/>
            <person name="Yee E."/>
            <person name="Young G."/>
            <person name="Zainoun J."/>
            <person name="Zembeck L."/>
            <person name="Zimmer A."/>
            <person name="Zody M."/>
            <person name="Lander E."/>
        </authorList>
    </citation>
    <scope>NUCLEOTIDE SEQUENCE [LARGE SCALE GENOMIC DNA]</scope>
</reference>
<evidence type="ECO:0000313" key="4">
    <source>
        <dbReference type="Proteomes" id="UP000007875"/>
    </source>
</evidence>
<dbReference type="GO" id="GO:0016705">
    <property type="term" value="F:oxidoreductase activity, acting on paired donors, with incorporation or reduction of molecular oxygen"/>
    <property type="evidence" value="ECO:0007669"/>
    <property type="project" value="InterPro"/>
</dbReference>
<dbReference type="GeneTree" id="ENSGT00940000161527"/>
<sequence length="162" mass="19401">MQFITFLWENSKFFVFDRSFLETCLVILALYLFMHYGMVLRRLHNNAKHLDEVAGVDKRNKHWFYGHMKHYINNETGLLRLIQRFKTFPLMISHWIGPVMTILLVYHPDSVHAVLTSGAPKNDLWYRFIRPWIGDGLLTSKGTKWFRNRRLLTSAFHYKVLK</sequence>
<dbReference type="PANTHER" id="PTHR24291">
    <property type="entry name" value="CYTOCHROME P450 FAMILY 4"/>
    <property type="match status" value="1"/>
</dbReference>
<dbReference type="SUPFAM" id="SSF48264">
    <property type="entry name" value="Cytochrome P450"/>
    <property type="match status" value="1"/>
</dbReference>
<dbReference type="HOGENOM" id="CLU_1639172_0_0_1"/>
<keyword evidence="2" id="KW-0472">Membrane</keyword>
<dbReference type="PANTHER" id="PTHR24291:SF201">
    <property type="entry name" value="CYTOCHROME P450, FAMILY 4, SUBFAMILY B, POLYPEPTIDE 7"/>
    <property type="match status" value="1"/>
</dbReference>
<dbReference type="eggNOG" id="KOG0157">
    <property type="taxonomic scope" value="Eukaryota"/>
</dbReference>